<feature type="compositionally biased region" description="Pro residues" evidence="2">
    <location>
        <begin position="22"/>
        <end position="32"/>
    </location>
</feature>
<protein>
    <submittedName>
        <fullName evidence="3">Uncharacterized protein</fullName>
    </submittedName>
</protein>
<gene>
    <name evidence="3" type="ORF">FRUB_08561</name>
</gene>
<dbReference type="Gene3D" id="1.25.40.10">
    <property type="entry name" value="Tetratricopeptide repeat domain"/>
    <property type="match status" value="1"/>
</dbReference>
<feature type="region of interest" description="Disordered" evidence="2">
    <location>
        <begin position="9"/>
        <end position="34"/>
    </location>
</feature>
<proteinExistence type="predicted"/>
<dbReference type="AlphaFoldDB" id="A0A225DBU4"/>
<keyword evidence="1" id="KW-0802">TPR repeat</keyword>
<dbReference type="InterPro" id="IPR019734">
    <property type="entry name" value="TPR_rpt"/>
</dbReference>
<evidence type="ECO:0000313" key="4">
    <source>
        <dbReference type="Proteomes" id="UP000214646"/>
    </source>
</evidence>
<organism evidence="3 4">
    <name type="scientific">Fimbriiglobus ruber</name>
    <dbReference type="NCBI Taxonomy" id="1908690"/>
    <lineage>
        <taxon>Bacteria</taxon>
        <taxon>Pseudomonadati</taxon>
        <taxon>Planctomycetota</taxon>
        <taxon>Planctomycetia</taxon>
        <taxon>Gemmatales</taxon>
        <taxon>Gemmataceae</taxon>
        <taxon>Fimbriiglobus</taxon>
    </lineage>
</organism>
<accession>A0A225DBU4</accession>
<keyword evidence="4" id="KW-1185">Reference proteome</keyword>
<dbReference type="InterPro" id="IPR011990">
    <property type="entry name" value="TPR-like_helical_dom_sf"/>
</dbReference>
<dbReference type="Proteomes" id="UP000214646">
    <property type="component" value="Unassembled WGS sequence"/>
</dbReference>
<comment type="caution">
    <text evidence="3">The sequence shown here is derived from an EMBL/GenBank/DDBJ whole genome shotgun (WGS) entry which is preliminary data.</text>
</comment>
<evidence type="ECO:0000256" key="2">
    <source>
        <dbReference type="SAM" id="MobiDB-lite"/>
    </source>
</evidence>
<feature type="repeat" description="TPR" evidence="1">
    <location>
        <begin position="614"/>
        <end position="647"/>
    </location>
</feature>
<sequence length="938" mass="103177">MVAEHLGYFGQKTSGEEVPVSQPVPPPSPDPAPVKMSGSLARTPDGLADVVYLPYEVAGPFDRFDDFGRELDRQALWLAAREEFGLRPKDASLGDPAPAGLPSDRFIRVRTGNNSAIGLTRIFSIGSTGYGSMVWVGKHGDVRFYRAQPARAIEDAEAVSRGRFKDCLAAARFVPKENARSDAPVSPEVERLLGEMRETSQFAAVRMLHDEVRTKGESPALLGGLARGYATLGLLTEFHWTPAPYAFKARGLLYAQRVLARNPTSPTALRTRAYVAALTGLHQLALADLERAGPGPAPAWVEAVDAFVHFDLGRLAKAGDTPLVGLLTYLAREEPEAEAAMIGAAARFLKTEPECYRVHDALARLMGVANGHQATTVGLEAFTAGLPRRIREQPGLPGAVADLVTRDRLDSESEADLYDALRAAGKPTLDRGEPSWTALGSILRDVRFSQAWYRLYFMAVQWGVPTADAAREFATTLAGHPLLPVIESFVVDRQRDPAAVRAKLTAVAERDFDIRAGWYSNWCDLADPTGKLRGEARAQNSHGYQDVARWLYSVGDQDNYRAKYGAGVRRVSPHAPLGAALLASARPDPGDPGATEVADAAALAEIEKTYPESPTVQRRLAQRYSTDGRFDDAERCFRRWVELSPDGRAYREMAAVYLKQGKEELWKKALEDSLKQEDHGLDHAQSRVDLARFYMNKKDFERAEPYALAAAESYAEWALLCAAQCKEGLGKWDEANEIYRASSQRYEGSVFPWYFGCRQSGRMQRSVAEEAVATYLASFEGKISPNWAWSAGRFYLLTGRPKLAREQFAAEYVLHPTPACGLFVALLADAAKDIAERDRMFNEIAKMKDDHLKKLAVVLQRWAASKEAPDAAAVEAALAGYTPGERSDASTFVGWWLDNRGAADRAVEVWEKGVALKTGTLWLNTHAKGFLEDHGVKR</sequence>
<dbReference type="PROSITE" id="PS50005">
    <property type="entry name" value="TPR"/>
    <property type="match status" value="1"/>
</dbReference>
<dbReference type="EMBL" id="NIDE01000017">
    <property type="protein sequence ID" value="OWK35998.1"/>
    <property type="molecule type" value="Genomic_DNA"/>
</dbReference>
<dbReference type="SUPFAM" id="SSF48452">
    <property type="entry name" value="TPR-like"/>
    <property type="match status" value="1"/>
</dbReference>
<reference evidence="4" key="1">
    <citation type="submission" date="2017-06" db="EMBL/GenBank/DDBJ databases">
        <title>Genome analysis of Fimbriiglobus ruber SP5, the first member of the order Planctomycetales with confirmed chitinolytic capability.</title>
        <authorList>
            <person name="Ravin N.V."/>
            <person name="Rakitin A.L."/>
            <person name="Ivanova A.A."/>
            <person name="Beletsky A.V."/>
            <person name="Kulichevskaya I.S."/>
            <person name="Mardanov A.V."/>
            <person name="Dedysh S.N."/>
        </authorList>
    </citation>
    <scope>NUCLEOTIDE SEQUENCE [LARGE SCALE GENOMIC DNA]</scope>
    <source>
        <strain evidence="4">SP5</strain>
    </source>
</reference>
<evidence type="ECO:0000313" key="3">
    <source>
        <dbReference type="EMBL" id="OWK35998.1"/>
    </source>
</evidence>
<name>A0A225DBU4_9BACT</name>
<evidence type="ECO:0000256" key="1">
    <source>
        <dbReference type="PROSITE-ProRule" id="PRU00339"/>
    </source>
</evidence>